<protein>
    <submittedName>
        <fullName evidence="22">NAD(P)/FAD-dependent oxidoreductase</fullName>
    </submittedName>
</protein>
<dbReference type="Pfam" id="PF04324">
    <property type="entry name" value="Fer2_BFD"/>
    <property type="match status" value="2"/>
</dbReference>
<keyword evidence="9 15" id="KW-0274">FAD</keyword>
<evidence type="ECO:0000256" key="2">
    <source>
        <dbReference type="ARBA" id="ARBA00005096"/>
    </source>
</evidence>
<comment type="similarity">
    <text evidence="3">Belongs to the nitrite and sulfite reductase 4Fe-4S domain family.</text>
</comment>
<dbReference type="GO" id="GO:0020037">
    <property type="term" value="F:heme binding"/>
    <property type="evidence" value="ECO:0007669"/>
    <property type="project" value="InterPro"/>
</dbReference>
<dbReference type="Pfam" id="PF01077">
    <property type="entry name" value="NIR_SIR"/>
    <property type="match status" value="1"/>
</dbReference>
<dbReference type="InterPro" id="IPR006067">
    <property type="entry name" value="NO2/SO3_Rdtase_4Fe4S_dom"/>
</dbReference>
<dbReference type="SUPFAM" id="SSF56014">
    <property type="entry name" value="Nitrite and sulphite reductase 4Fe-4S domain-like"/>
    <property type="match status" value="1"/>
</dbReference>
<dbReference type="FunFam" id="3.50.50.60:FF:000033">
    <property type="entry name" value="Nitrite reductase [NAD(P)H], large subunit"/>
    <property type="match status" value="1"/>
</dbReference>
<dbReference type="GO" id="GO:0051537">
    <property type="term" value="F:2 iron, 2 sulfur cluster binding"/>
    <property type="evidence" value="ECO:0007669"/>
    <property type="project" value="UniProtKB-KW"/>
</dbReference>
<dbReference type="AlphaFoldDB" id="A0A9Q4B431"/>
<evidence type="ECO:0000256" key="9">
    <source>
        <dbReference type="ARBA" id="ARBA00022827"/>
    </source>
</evidence>
<accession>A0A9Q4B431</accession>
<evidence type="ECO:0000259" key="20">
    <source>
        <dbReference type="Pfam" id="PF07992"/>
    </source>
</evidence>
<feature type="domain" description="Nitrite/Sulfite reductase ferredoxin-like" evidence="18">
    <location>
        <begin position="557"/>
        <end position="619"/>
    </location>
</feature>
<evidence type="ECO:0000256" key="8">
    <source>
        <dbReference type="ARBA" id="ARBA00022723"/>
    </source>
</evidence>
<evidence type="ECO:0000259" key="19">
    <source>
        <dbReference type="Pfam" id="PF04324"/>
    </source>
</evidence>
<gene>
    <name evidence="22" type="ORF">HXA33_15495</name>
</gene>
<dbReference type="EMBL" id="JABXYM010000001">
    <property type="protein sequence ID" value="MCR6097941.1"/>
    <property type="molecule type" value="Genomic_DNA"/>
</dbReference>
<dbReference type="PRINTS" id="PR00397">
    <property type="entry name" value="SIROHAEM"/>
</dbReference>
<comment type="cofactor">
    <cofactor evidence="16">
        <name>siroheme</name>
        <dbReference type="ChEBI" id="CHEBI:60052"/>
    </cofactor>
    <text evidence="16">Binds 1 siroheme per subunit.</text>
</comment>
<comment type="cofactor">
    <cofactor evidence="14">
        <name>[2Fe-2S] cluster</name>
        <dbReference type="ChEBI" id="CHEBI:190135"/>
    </cofactor>
</comment>
<dbReference type="RefSeq" id="WP_257822312.1">
    <property type="nucleotide sequence ID" value="NZ_JABXYM010000001.1"/>
</dbReference>
<keyword evidence="11 16" id="KW-0408">Iron</keyword>
<keyword evidence="8 16" id="KW-0479">Metal-binding</keyword>
<feature type="domain" description="BFD-like [2Fe-2S]-binding" evidence="19">
    <location>
        <begin position="418"/>
        <end position="466"/>
    </location>
</feature>
<dbReference type="InterPro" id="IPR023753">
    <property type="entry name" value="FAD/NAD-binding_dom"/>
</dbReference>
<keyword evidence="4 16" id="KW-0004">4Fe-4S</keyword>
<feature type="domain" description="FAD/NAD(P)-binding" evidence="20">
    <location>
        <begin position="5"/>
        <end position="282"/>
    </location>
</feature>
<evidence type="ECO:0000256" key="12">
    <source>
        <dbReference type="ARBA" id="ARBA00023014"/>
    </source>
</evidence>
<dbReference type="GO" id="GO:0046872">
    <property type="term" value="F:metal ion binding"/>
    <property type="evidence" value="ECO:0007669"/>
    <property type="project" value="UniProtKB-KW"/>
</dbReference>
<dbReference type="PIRSF" id="PIRSF037149">
    <property type="entry name" value="NirB"/>
    <property type="match status" value="1"/>
</dbReference>
<feature type="domain" description="Nitrite/sulphite reductase 4Fe-4S" evidence="17">
    <location>
        <begin position="627"/>
        <end position="763"/>
    </location>
</feature>
<evidence type="ECO:0000256" key="4">
    <source>
        <dbReference type="ARBA" id="ARBA00022485"/>
    </source>
</evidence>
<dbReference type="InterPro" id="IPR041575">
    <property type="entry name" value="Rubredoxin_C"/>
</dbReference>
<evidence type="ECO:0000256" key="14">
    <source>
        <dbReference type="ARBA" id="ARBA00034078"/>
    </source>
</evidence>
<dbReference type="CDD" id="cd19944">
    <property type="entry name" value="NirB_Fer2_BFD-like_2"/>
    <property type="match status" value="1"/>
</dbReference>
<dbReference type="CDD" id="cd19943">
    <property type="entry name" value="NirB_Fer2_BFD-like_1"/>
    <property type="match status" value="1"/>
</dbReference>
<comment type="caution">
    <text evidence="22">The sequence shown here is derived from an EMBL/GenBank/DDBJ whole genome shotgun (WGS) entry which is preliminary data.</text>
</comment>
<dbReference type="Pfam" id="PF18267">
    <property type="entry name" value="Rubredoxin_C"/>
    <property type="match status" value="1"/>
</dbReference>
<feature type="binding site" description="axial binding residue" evidence="16">
    <location>
        <position position="680"/>
    </location>
    <ligand>
        <name>siroheme</name>
        <dbReference type="ChEBI" id="CHEBI:60052"/>
    </ligand>
    <ligandPart>
        <name>Fe</name>
        <dbReference type="ChEBI" id="CHEBI:18248"/>
    </ligandPart>
</feature>
<keyword evidence="5 16" id="KW-0349">Heme</keyword>
<dbReference type="GO" id="GO:0050660">
    <property type="term" value="F:flavin adenine dinucleotide binding"/>
    <property type="evidence" value="ECO:0007669"/>
    <property type="project" value="UniProtKB-UniRule"/>
</dbReference>
<keyword evidence="13 15" id="KW-0534">Nitrate assimilation</keyword>
<reference evidence="22" key="1">
    <citation type="submission" date="2020-06" db="EMBL/GenBank/DDBJ databases">
        <title>Insight into the genomes of haloalkaliphilic bacilli from Kenyan soda lakes.</title>
        <authorList>
            <person name="Mwirichia R."/>
            <person name="Villamizar G.C."/>
            <person name="Poehlein A."/>
            <person name="Mugweru J."/>
            <person name="Kipnyargis A."/>
            <person name="Kiplimo D."/>
            <person name="Orwa P."/>
            <person name="Daniel R."/>
        </authorList>
    </citation>
    <scope>NUCLEOTIDE SEQUENCE</scope>
    <source>
        <strain evidence="22">B1096_S55</strain>
    </source>
</reference>
<comment type="pathway">
    <text evidence="2">Nitrogen metabolism; nitrate reduction (assimilation).</text>
</comment>
<feature type="binding site" evidence="16">
    <location>
        <position position="680"/>
    </location>
    <ligand>
        <name>[4Fe-4S] cluster</name>
        <dbReference type="ChEBI" id="CHEBI:49883"/>
    </ligand>
</feature>
<feature type="binding site" evidence="16">
    <location>
        <position position="642"/>
    </location>
    <ligand>
        <name>[4Fe-4S] cluster</name>
        <dbReference type="ChEBI" id="CHEBI:49883"/>
    </ligand>
</feature>
<dbReference type="Pfam" id="PF03460">
    <property type="entry name" value="NIR_SIR_ferr"/>
    <property type="match status" value="1"/>
</dbReference>
<evidence type="ECO:0000256" key="15">
    <source>
        <dbReference type="PIRNR" id="PIRNR037149"/>
    </source>
</evidence>
<evidence type="ECO:0000256" key="11">
    <source>
        <dbReference type="ARBA" id="ARBA00023004"/>
    </source>
</evidence>
<evidence type="ECO:0000256" key="6">
    <source>
        <dbReference type="ARBA" id="ARBA00022630"/>
    </source>
</evidence>
<keyword evidence="7" id="KW-0001">2Fe-2S</keyword>
<dbReference type="Gene3D" id="3.30.413.10">
    <property type="entry name" value="Sulfite Reductase Hemoprotein, domain 1"/>
    <property type="match status" value="1"/>
</dbReference>
<keyword evidence="23" id="KW-1185">Reference proteome</keyword>
<keyword evidence="6 15" id="KW-0285">Flavoprotein</keyword>
<dbReference type="InterPro" id="IPR016156">
    <property type="entry name" value="FAD/NAD-linked_Rdtase_dimer_sf"/>
</dbReference>
<name>A0A9Q4B431_SALAG</name>
<dbReference type="InterPro" id="IPR036188">
    <property type="entry name" value="FAD/NAD-bd_sf"/>
</dbReference>
<dbReference type="FunFam" id="1.10.10.1100:FF:000002">
    <property type="entry name" value="Nitrite reductase large subunit"/>
    <property type="match status" value="1"/>
</dbReference>
<dbReference type="InterPro" id="IPR006066">
    <property type="entry name" value="NO2/SO3_Rdtase_FeS/sirohaem_BS"/>
</dbReference>
<dbReference type="GO" id="GO:0051539">
    <property type="term" value="F:4 iron, 4 sulfur cluster binding"/>
    <property type="evidence" value="ECO:0007669"/>
    <property type="project" value="UniProtKB-KW"/>
</dbReference>
<organism evidence="22 23">
    <name type="scientific">Salipaludibacillus agaradhaerens</name>
    <name type="common">Bacillus agaradhaerens</name>
    <dbReference type="NCBI Taxonomy" id="76935"/>
    <lineage>
        <taxon>Bacteria</taxon>
        <taxon>Bacillati</taxon>
        <taxon>Bacillota</taxon>
        <taxon>Bacilli</taxon>
        <taxon>Bacillales</taxon>
        <taxon>Bacillaceae</taxon>
    </lineage>
</organism>
<dbReference type="Gene3D" id="1.10.10.1100">
    <property type="entry name" value="BFD-like [2Fe-2S]-binding domain"/>
    <property type="match status" value="2"/>
</dbReference>
<dbReference type="InterPro" id="IPR045854">
    <property type="entry name" value="NO2/SO3_Rdtase_4Fe4S_sf"/>
</dbReference>
<evidence type="ECO:0000259" key="18">
    <source>
        <dbReference type="Pfam" id="PF03460"/>
    </source>
</evidence>
<comment type="cofactor">
    <cofactor evidence="16">
        <name>[4Fe-4S] cluster</name>
        <dbReference type="ChEBI" id="CHEBI:49883"/>
    </cofactor>
    <text evidence="16">Binds 1 [4Fe-4S] cluster per subunit.</text>
</comment>
<dbReference type="SUPFAM" id="SSF51905">
    <property type="entry name" value="FAD/NAD(P)-binding domain"/>
    <property type="match status" value="2"/>
</dbReference>
<evidence type="ECO:0000256" key="5">
    <source>
        <dbReference type="ARBA" id="ARBA00022617"/>
    </source>
</evidence>
<evidence type="ECO:0000259" key="21">
    <source>
        <dbReference type="Pfam" id="PF18267"/>
    </source>
</evidence>
<feature type="domain" description="NADH-rubredoxin oxidoreductase C-terminal" evidence="21">
    <location>
        <begin position="318"/>
        <end position="386"/>
    </location>
</feature>
<keyword evidence="10" id="KW-0560">Oxidoreductase</keyword>
<dbReference type="PANTHER" id="PTHR43809">
    <property type="entry name" value="NITRITE REDUCTASE (NADH) LARGE SUBUNIT"/>
    <property type="match status" value="1"/>
</dbReference>
<dbReference type="InterPro" id="IPR012744">
    <property type="entry name" value="Nitri_red_NirB"/>
</dbReference>
<evidence type="ECO:0000256" key="13">
    <source>
        <dbReference type="ARBA" id="ARBA00023063"/>
    </source>
</evidence>
<dbReference type="GO" id="GO:0042128">
    <property type="term" value="P:nitrate assimilation"/>
    <property type="evidence" value="ECO:0007669"/>
    <property type="project" value="UniProtKB-UniRule"/>
</dbReference>
<evidence type="ECO:0000256" key="7">
    <source>
        <dbReference type="ARBA" id="ARBA00022714"/>
    </source>
</evidence>
<dbReference type="NCBIfam" id="TIGR02374">
    <property type="entry name" value="nitri_red_nirB"/>
    <property type="match status" value="1"/>
</dbReference>
<dbReference type="InterPro" id="IPR005117">
    <property type="entry name" value="NiRdtase/SiRdtase_haem-b_fer"/>
</dbReference>
<dbReference type="PRINTS" id="PR00411">
    <property type="entry name" value="PNDRDTASEI"/>
</dbReference>
<dbReference type="InterPro" id="IPR017121">
    <property type="entry name" value="Nitrite_Rdtase_lsu"/>
</dbReference>
<feature type="domain" description="BFD-like [2Fe-2S]-binding" evidence="19">
    <location>
        <begin position="482"/>
        <end position="531"/>
    </location>
</feature>
<dbReference type="GO" id="GO:0050661">
    <property type="term" value="F:NADP binding"/>
    <property type="evidence" value="ECO:0007669"/>
    <property type="project" value="UniProtKB-UniRule"/>
</dbReference>
<dbReference type="Gene3D" id="3.50.50.60">
    <property type="entry name" value="FAD/NAD(P)-binding domain"/>
    <property type="match status" value="2"/>
</dbReference>
<keyword evidence="12 16" id="KW-0411">Iron-sulfur</keyword>
<feature type="binding site" evidence="16">
    <location>
        <position position="636"/>
    </location>
    <ligand>
        <name>[4Fe-4S] cluster</name>
        <dbReference type="ChEBI" id="CHEBI:49883"/>
    </ligand>
</feature>
<dbReference type="PANTHER" id="PTHR43809:SF1">
    <property type="entry name" value="NITRITE REDUCTASE (NADH) LARGE SUBUNIT"/>
    <property type="match status" value="1"/>
</dbReference>
<dbReference type="Proteomes" id="UP001057753">
    <property type="component" value="Unassembled WGS sequence"/>
</dbReference>
<dbReference type="GO" id="GO:0098809">
    <property type="term" value="F:nitrite reductase activity"/>
    <property type="evidence" value="ECO:0007669"/>
    <property type="project" value="InterPro"/>
</dbReference>
<evidence type="ECO:0000259" key="17">
    <source>
        <dbReference type="Pfam" id="PF01077"/>
    </source>
</evidence>
<evidence type="ECO:0000256" key="1">
    <source>
        <dbReference type="ARBA" id="ARBA00001974"/>
    </source>
</evidence>
<dbReference type="Pfam" id="PF07992">
    <property type="entry name" value="Pyr_redox_2"/>
    <property type="match status" value="1"/>
</dbReference>
<dbReference type="Gene3D" id="3.30.390.30">
    <property type="match status" value="1"/>
</dbReference>
<evidence type="ECO:0000256" key="10">
    <source>
        <dbReference type="ARBA" id="ARBA00023002"/>
    </source>
</evidence>
<evidence type="ECO:0000256" key="16">
    <source>
        <dbReference type="PIRSR" id="PIRSR037149-1"/>
    </source>
</evidence>
<comment type="cofactor">
    <cofactor evidence="1 15">
        <name>FAD</name>
        <dbReference type="ChEBI" id="CHEBI:57692"/>
    </cofactor>
</comment>
<feature type="binding site" evidence="16">
    <location>
        <position position="676"/>
    </location>
    <ligand>
        <name>[4Fe-4S] cluster</name>
        <dbReference type="ChEBI" id="CHEBI:49883"/>
    </ligand>
</feature>
<dbReference type="InterPro" id="IPR036136">
    <property type="entry name" value="Nit/Sulf_reduc_fer-like_dom_sf"/>
</dbReference>
<evidence type="ECO:0000313" key="23">
    <source>
        <dbReference type="Proteomes" id="UP001057753"/>
    </source>
</evidence>
<dbReference type="InterPro" id="IPR041854">
    <property type="entry name" value="BFD-like_2Fe2S-bd_dom_sf"/>
</dbReference>
<evidence type="ECO:0000256" key="3">
    <source>
        <dbReference type="ARBA" id="ARBA00010429"/>
    </source>
</evidence>
<proteinExistence type="inferred from homology"/>
<evidence type="ECO:0000313" key="22">
    <source>
        <dbReference type="EMBL" id="MCR6097941.1"/>
    </source>
</evidence>
<dbReference type="SUPFAM" id="SSF55124">
    <property type="entry name" value="Nitrite/Sulfite reductase N-terminal domain-like"/>
    <property type="match status" value="1"/>
</dbReference>
<dbReference type="InterPro" id="IPR007419">
    <property type="entry name" value="BFD-like_2Fe2S-bd_dom"/>
</dbReference>
<sequence>MSKRKLVLVGNGMAGVRCLEEILKEDPDRFEITVFGKEPYPNYNRIMLSSVLQGDTSIEDIVINSYDWYEKHNIQLFTGESVEQIDTLAKTVHTDQGRDVAYDDLILATGSNPFMLPLPGSDKEGVIAFRDIKDCQAMIDASQKYKKAVVIGGGLLGLEAARGLLNLGMDVDVVHIMDHLMERQLDASASAMLKKELESQGMNFLMNHHTEAILGSDRVKKVSFKDGRTVKADLVVMAVGIKPNIAVAEASGIQTNRGVVVDDYMQTSAPNVYAVGECAEHREMVYGLVAPLYEQGKALAKKICQKDVGQGYQGSILSTKLKVSGVDVFSAGEFGDDPAARAIRIQDEFEGIYKKVIIRQDKIVGAVLFGDTSESTKLLGMINQETDTSDMKNISIFQTKEASGGESTVAQMADTDTICGCNGVSKGDIVTAIKNDNLTTVAQIKDCTSASRSCGTCKGLVGELLAHTLGEAFETADEKETVCSCTDLTHEEVVANIREKGLTHTREVMNVLGWKTEEGCSKCRPAVNYYLGMVHPTDYEDERESRFVNERMHANIQKNGTYSVVPRMYGGVTNAKDLRKIADVADKYDVPLLKITGGQRIDMLGIKKEDVPNVWKDLDMPSGYAYGKAVRTVKTCVGENFCRFGTQDSIGLGIAIEKKFERLNTPHKVKMGVSACPRNCAESSIKDVGIIGVEGAWEIYVGGNGGATLKAAELLCTVSTDTEVLNTISAYLQYYRETARYLERTSHWLDRVGLEHVKSVILDNKEERRELIKRMEIALDDLRDPWHEIIQNSKEQRDLFENKAVPISSK</sequence>
<dbReference type="InterPro" id="IPR052034">
    <property type="entry name" value="NasD-like"/>
</dbReference>
<dbReference type="Gene3D" id="3.90.480.20">
    <property type="match status" value="1"/>
</dbReference>
<dbReference type="PRINTS" id="PR00368">
    <property type="entry name" value="FADPNR"/>
</dbReference>